<name>A0A7J6WYP1_THATH</name>
<keyword evidence="2" id="KW-1185">Reference proteome</keyword>
<sequence>MAMTCNYPLISRHSSYISLTDIRQGYQANLEEKNIYFSIACHVNCKSVLLFHGIVKTRDRRKEKKNGHRSSYIYIIGVMHGHRIYIKQKKRQKSGERVVGVVLHLYEVVAKEVIF</sequence>
<dbReference type="EMBL" id="JABWDY010007934">
    <property type="protein sequence ID" value="KAF5202559.1"/>
    <property type="molecule type" value="Genomic_DNA"/>
</dbReference>
<comment type="caution">
    <text evidence="1">The sequence shown here is derived from an EMBL/GenBank/DDBJ whole genome shotgun (WGS) entry which is preliminary data.</text>
</comment>
<dbReference type="AlphaFoldDB" id="A0A7J6WYP1"/>
<evidence type="ECO:0000313" key="2">
    <source>
        <dbReference type="Proteomes" id="UP000554482"/>
    </source>
</evidence>
<proteinExistence type="predicted"/>
<evidence type="ECO:0000313" key="1">
    <source>
        <dbReference type="EMBL" id="KAF5202559.1"/>
    </source>
</evidence>
<accession>A0A7J6WYP1</accession>
<reference evidence="1 2" key="1">
    <citation type="submission" date="2020-06" db="EMBL/GenBank/DDBJ databases">
        <title>Transcriptomic and genomic resources for Thalictrum thalictroides and T. hernandezii: Facilitating candidate gene discovery in an emerging model plant lineage.</title>
        <authorList>
            <person name="Arias T."/>
            <person name="Riano-Pachon D.M."/>
            <person name="Di Stilio V.S."/>
        </authorList>
    </citation>
    <scope>NUCLEOTIDE SEQUENCE [LARGE SCALE GENOMIC DNA]</scope>
    <source>
        <strain evidence="2">cv. WT478/WT964</strain>
        <tissue evidence="1">Leaves</tissue>
    </source>
</reference>
<protein>
    <submittedName>
        <fullName evidence="1">Uncharacterized protein</fullName>
    </submittedName>
</protein>
<dbReference type="Proteomes" id="UP000554482">
    <property type="component" value="Unassembled WGS sequence"/>
</dbReference>
<organism evidence="1 2">
    <name type="scientific">Thalictrum thalictroides</name>
    <name type="common">Rue-anemone</name>
    <name type="synonym">Anemone thalictroides</name>
    <dbReference type="NCBI Taxonomy" id="46969"/>
    <lineage>
        <taxon>Eukaryota</taxon>
        <taxon>Viridiplantae</taxon>
        <taxon>Streptophyta</taxon>
        <taxon>Embryophyta</taxon>
        <taxon>Tracheophyta</taxon>
        <taxon>Spermatophyta</taxon>
        <taxon>Magnoliopsida</taxon>
        <taxon>Ranunculales</taxon>
        <taxon>Ranunculaceae</taxon>
        <taxon>Thalictroideae</taxon>
        <taxon>Thalictrum</taxon>
    </lineage>
</organism>
<gene>
    <name evidence="1" type="ORF">FRX31_007852</name>
</gene>